<sequence>MKYRHENGRRYHSFREGIVEAYFFPNDEVEQDRLDIIHHMTDLIQDGKLYLAPIGDNPQRILDLGTGTGIWAIDMGDMFPSAEVPPILEKGLYPGKKQFELTIAAGSWKRFKPNPAQHGAAKREI</sequence>
<organism evidence="1 2">
    <name type="scientific">Emydomyces testavorans</name>
    <dbReference type="NCBI Taxonomy" id="2070801"/>
    <lineage>
        <taxon>Eukaryota</taxon>
        <taxon>Fungi</taxon>
        <taxon>Dikarya</taxon>
        <taxon>Ascomycota</taxon>
        <taxon>Pezizomycotina</taxon>
        <taxon>Eurotiomycetes</taxon>
        <taxon>Eurotiomycetidae</taxon>
        <taxon>Onygenales</taxon>
        <taxon>Nannizziopsiaceae</taxon>
        <taxon>Emydomyces</taxon>
    </lineage>
</organism>
<dbReference type="EMBL" id="CP120628">
    <property type="protein sequence ID" value="WEW57241.1"/>
    <property type="molecule type" value="Genomic_DNA"/>
</dbReference>
<evidence type="ECO:0000313" key="2">
    <source>
        <dbReference type="Proteomes" id="UP001219355"/>
    </source>
</evidence>
<dbReference type="Gene3D" id="3.40.50.150">
    <property type="entry name" value="Vaccinia Virus protein VP39"/>
    <property type="match status" value="1"/>
</dbReference>
<evidence type="ECO:0000313" key="1">
    <source>
        <dbReference type="EMBL" id="WEW57241.1"/>
    </source>
</evidence>
<proteinExistence type="predicted"/>
<name>A0AAF0DEV0_9EURO</name>
<accession>A0AAF0DEV0</accession>
<gene>
    <name evidence="1" type="ORF">PRK78_002706</name>
</gene>
<evidence type="ECO:0008006" key="3">
    <source>
        <dbReference type="Google" id="ProtNLM"/>
    </source>
</evidence>
<protein>
    <recommendedName>
        <fullName evidence="3">Methyltransferase</fullName>
    </recommendedName>
</protein>
<keyword evidence="2" id="KW-1185">Reference proteome</keyword>
<dbReference type="InterPro" id="IPR029063">
    <property type="entry name" value="SAM-dependent_MTases_sf"/>
</dbReference>
<dbReference type="Proteomes" id="UP001219355">
    <property type="component" value="Chromosome 2"/>
</dbReference>
<dbReference type="SUPFAM" id="SSF53335">
    <property type="entry name" value="S-adenosyl-L-methionine-dependent methyltransferases"/>
    <property type="match status" value="1"/>
</dbReference>
<dbReference type="AlphaFoldDB" id="A0AAF0DEV0"/>
<reference evidence="1" key="1">
    <citation type="submission" date="2023-03" db="EMBL/GenBank/DDBJ databases">
        <title>Emydomyces testavorans Genome Sequence.</title>
        <authorList>
            <person name="Hoyer L."/>
        </authorList>
    </citation>
    <scope>NUCLEOTIDE SEQUENCE</scope>
    <source>
        <strain evidence="1">16-2883</strain>
    </source>
</reference>